<feature type="transmembrane region" description="Helical" evidence="5">
    <location>
        <begin position="126"/>
        <end position="145"/>
    </location>
</feature>
<protein>
    <submittedName>
        <fullName evidence="6">Amino acid permease</fullName>
    </submittedName>
</protein>
<feature type="transmembrane region" description="Helical" evidence="5">
    <location>
        <begin position="329"/>
        <end position="350"/>
    </location>
</feature>
<dbReference type="RefSeq" id="WP_165866643.1">
    <property type="nucleotide sequence ID" value="NZ_NGJS01000005.1"/>
</dbReference>
<keyword evidence="2 5" id="KW-0812">Transmembrane</keyword>
<dbReference type="PANTHER" id="PTHR11785:SF512">
    <property type="entry name" value="SOBREMESA, ISOFORM B"/>
    <property type="match status" value="1"/>
</dbReference>
<dbReference type="GO" id="GO:0016020">
    <property type="term" value="C:membrane"/>
    <property type="evidence" value="ECO:0007669"/>
    <property type="project" value="UniProtKB-SubCell"/>
</dbReference>
<feature type="transmembrane region" description="Helical" evidence="5">
    <location>
        <begin position="46"/>
        <end position="70"/>
    </location>
</feature>
<dbReference type="GO" id="GO:0015179">
    <property type="term" value="F:L-amino acid transmembrane transporter activity"/>
    <property type="evidence" value="ECO:0007669"/>
    <property type="project" value="TreeGrafter"/>
</dbReference>
<comment type="caution">
    <text evidence="6">The sequence shown here is derived from an EMBL/GenBank/DDBJ whole genome shotgun (WGS) entry which is preliminary data.</text>
</comment>
<feature type="transmembrane region" description="Helical" evidence="5">
    <location>
        <begin position="157"/>
        <end position="176"/>
    </location>
</feature>
<feature type="transmembrane region" description="Helical" evidence="5">
    <location>
        <begin position="231"/>
        <end position="253"/>
    </location>
</feature>
<proteinExistence type="predicted"/>
<feature type="transmembrane region" description="Helical" evidence="5">
    <location>
        <begin position="388"/>
        <end position="408"/>
    </location>
</feature>
<dbReference type="Gene3D" id="1.20.1740.10">
    <property type="entry name" value="Amino acid/polyamine transporter I"/>
    <property type="match status" value="1"/>
</dbReference>
<feature type="transmembrane region" description="Helical" evidence="5">
    <location>
        <begin position="356"/>
        <end position="376"/>
    </location>
</feature>
<keyword evidence="3 5" id="KW-1133">Transmembrane helix</keyword>
<dbReference type="Proteomes" id="UP000287857">
    <property type="component" value="Unassembled WGS sequence"/>
</dbReference>
<gene>
    <name evidence="6" type="ORF">CBF37_05110</name>
</gene>
<evidence type="ECO:0000256" key="2">
    <source>
        <dbReference type="ARBA" id="ARBA00022692"/>
    </source>
</evidence>
<dbReference type="AlphaFoldDB" id="A0A429ZZC3"/>
<dbReference type="PANTHER" id="PTHR11785">
    <property type="entry name" value="AMINO ACID TRANSPORTER"/>
    <property type="match status" value="1"/>
</dbReference>
<dbReference type="PIRSF" id="PIRSF006060">
    <property type="entry name" value="AA_transporter"/>
    <property type="match status" value="1"/>
</dbReference>
<dbReference type="EMBL" id="NGJS01000005">
    <property type="protein sequence ID" value="RST99351.1"/>
    <property type="molecule type" value="Genomic_DNA"/>
</dbReference>
<keyword evidence="4 5" id="KW-0472">Membrane</keyword>
<evidence type="ECO:0000256" key="1">
    <source>
        <dbReference type="ARBA" id="ARBA00004141"/>
    </source>
</evidence>
<keyword evidence="7" id="KW-1185">Reference proteome</keyword>
<evidence type="ECO:0000256" key="3">
    <source>
        <dbReference type="ARBA" id="ARBA00022989"/>
    </source>
</evidence>
<dbReference type="InterPro" id="IPR002293">
    <property type="entry name" value="AA/rel_permease1"/>
</dbReference>
<dbReference type="Pfam" id="PF13520">
    <property type="entry name" value="AA_permease_2"/>
    <property type="match status" value="1"/>
</dbReference>
<sequence length="442" mass="47722">MEEKQLKRDITMFGAFSTVMGTVIGAGVFFKAATVTEVAGSPKISLLAWLIGGILTICAGLTSAELATAIPKTGGAIKYIEYTYGKLPGFLLGWAQTVIYFPANIAALSIIFSLQFIHLFQLDENLLIPIAVLVGTSVTVINLLGAKVASKFQSISLVMKLVPIGLIIIFGLVNGTNDILSVSHSVRNDSSNFLSLLAPALFATLFAYDGWLGVGAMAGEMQRPDKMLPKAIFLGLSFITLVYVLINAAFLHVLPFEAIVGNKNAASDVAKVLFGGVGGKLVTIGILISVYGALNGYTMTGIRVPFALAEEGQLPGSKYLKRLSKNAKIPYVSALLQLVISILMMFLGTFDLLTDMLVFVMWLFSILIFVAVFVLRKREPELKRPYRVPLYPWIPLIAILGGLFILVTTVLTQFSLAITGIILTLIGIPIFYLTTYFSKGSD</sequence>
<feature type="transmembrane region" description="Helical" evidence="5">
    <location>
        <begin position="91"/>
        <end position="114"/>
    </location>
</feature>
<organism evidence="6 7">
    <name type="scientific">Vagococcus vulneris</name>
    <dbReference type="NCBI Taxonomy" id="1977869"/>
    <lineage>
        <taxon>Bacteria</taxon>
        <taxon>Bacillati</taxon>
        <taxon>Bacillota</taxon>
        <taxon>Bacilli</taxon>
        <taxon>Lactobacillales</taxon>
        <taxon>Enterococcaceae</taxon>
        <taxon>Vagococcus</taxon>
    </lineage>
</organism>
<evidence type="ECO:0000313" key="7">
    <source>
        <dbReference type="Proteomes" id="UP000287857"/>
    </source>
</evidence>
<name>A0A429ZZC3_9ENTE</name>
<dbReference type="InterPro" id="IPR050598">
    <property type="entry name" value="AminoAcid_Transporter"/>
</dbReference>
<evidence type="ECO:0000256" key="5">
    <source>
        <dbReference type="SAM" id="Phobius"/>
    </source>
</evidence>
<reference evidence="6 7" key="1">
    <citation type="submission" date="2017-05" db="EMBL/GenBank/DDBJ databases">
        <title>Vagococcus spp. assemblies.</title>
        <authorList>
            <person name="Gulvik C.A."/>
        </authorList>
    </citation>
    <scope>NUCLEOTIDE SEQUENCE [LARGE SCALE GENOMIC DNA]</scope>
    <source>
        <strain evidence="6 7">SS1995</strain>
    </source>
</reference>
<feature type="transmembrane region" description="Helical" evidence="5">
    <location>
        <begin position="196"/>
        <end position="219"/>
    </location>
</feature>
<feature type="transmembrane region" description="Helical" evidence="5">
    <location>
        <begin position="273"/>
        <end position="294"/>
    </location>
</feature>
<evidence type="ECO:0000256" key="4">
    <source>
        <dbReference type="ARBA" id="ARBA00023136"/>
    </source>
</evidence>
<feature type="transmembrane region" description="Helical" evidence="5">
    <location>
        <begin position="414"/>
        <end position="437"/>
    </location>
</feature>
<accession>A0A429ZZC3</accession>
<comment type="subcellular location">
    <subcellularLocation>
        <location evidence="1">Membrane</location>
        <topology evidence="1">Multi-pass membrane protein</topology>
    </subcellularLocation>
</comment>
<feature type="transmembrane region" description="Helical" evidence="5">
    <location>
        <begin position="12"/>
        <end position="34"/>
    </location>
</feature>
<evidence type="ECO:0000313" key="6">
    <source>
        <dbReference type="EMBL" id="RST99351.1"/>
    </source>
</evidence>